<gene>
    <name evidence="2" type="ORF">A6M21_14790</name>
</gene>
<dbReference type="RefSeq" id="WP_066670748.1">
    <property type="nucleotide sequence ID" value="NZ_LYVF01000191.1"/>
</dbReference>
<reference evidence="2 3" key="1">
    <citation type="submission" date="2016-04" db="EMBL/GenBank/DDBJ databases">
        <authorList>
            <person name="Evans L.H."/>
            <person name="Alamgir A."/>
            <person name="Owens N."/>
            <person name="Weber N.D."/>
            <person name="Virtaneva K."/>
            <person name="Barbian K."/>
            <person name="Babar A."/>
            <person name="Rosenke K."/>
        </authorList>
    </citation>
    <scope>NUCLEOTIDE SEQUENCE [LARGE SCALE GENOMIC DNA]</scope>
    <source>
        <strain evidence="2 3">LMa1</strain>
    </source>
</reference>
<dbReference type="Proteomes" id="UP000078532">
    <property type="component" value="Unassembled WGS sequence"/>
</dbReference>
<accession>A0A1B7LBL0</accession>
<evidence type="ECO:0008006" key="4">
    <source>
        <dbReference type="Google" id="ProtNLM"/>
    </source>
</evidence>
<protein>
    <recommendedName>
        <fullName evidence="4">Prepilin-type N-terminal cleavage/methylation domain-containing protein</fullName>
    </recommendedName>
</protein>
<dbReference type="STRING" id="1838280.A6M21_14790"/>
<name>A0A1B7LBL0_9FIRM</name>
<keyword evidence="1" id="KW-1133">Transmembrane helix</keyword>
<dbReference type="OrthoDB" id="1787228at2"/>
<evidence type="ECO:0000256" key="1">
    <source>
        <dbReference type="SAM" id="Phobius"/>
    </source>
</evidence>
<keyword evidence="3" id="KW-1185">Reference proteome</keyword>
<evidence type="ECO:0000313" key="3">
    <source>
        <dbReference type="Proteomes" id="UP000078532"/>
    </source>
</evidence>
<keyword evidence="1" id="KW-0812">Transmembrane</keyword>
<evidence type="ECO:0000313" key="2">
    <source>
        <dbReference type="EMBL" id="OAT79864.1"/>
    </source>
</evidence>
<sequence>MQVFLKRAFLFVRKQCVKNITFNQAAFSAPKNFNQGFLLLDISLAMLLVAVALLPLQAMFSYSQLHLSAARNMTVAVMLAQSGMEELLDLPYESLVSQNKTPLPGRPGFSRSISVGDSPVGSLKTVVVTVFYPEAGGEKQVSLSARRAVPAVSPPGAGQ</sequence>
<keyword evidence="1" id="KW-0472">Membrane</keyword>
<proteinExistence type="predicted"/>
<dbReference type="EMBL" id="LYVF01000191">
    <property type="protein sequence ID" value="OAT79864.1"/>
    <property type="molecule type" value="Genomic_DNA"/>
</dbReference>
<feature type="transmembrane region" description="Helical" evidence="1">
    <location>
        <begin position="37"/>
        <end position="56"/>
    </location>
</feature>
<dbReference type="AlphaFoldDB" id="A0A1B7LBL0"/>
<comment type="caution">
    <text evidence="2">The sequence shown here is derived from an EMBL/GenBank/DDBJ whole genome shotgun (WGS) entry which is preliminary data.</text>
</comment>
<organism evidence="2 3">
    <name type="scientific">Desulfotomaculum copahuensis</name>
    <dbReference type="NCBI Taxonomy" id="1838280"/>
    <lineage>
        <taxon>Bacteria</taxon>
        <taxon>Bacillati</taxon>
        <taxon>Bacillota</taxon>
        <taxon>Clostridia</taxon>
        <taxon>Eubacteriales</taxon>
        <taxon>Desulfotomaculaceae</taxon>
        <taxon>Desulfotomaculum</taxon>
    </lineage>
</organism>